<sequence>MSIFPYELYGPEGLAARWVQWAAATGPWRNPVLDRTGRYAHVRQPKDVWFLAGCFGGAVERRCTIPSDRPLFMPAFNMWCPDGTYIPPLPQARGTVHVDGQQHPVVTIDAAKLFDVRGAFLNPVTRVRRAVPMWVWGIWAMVDQLPSGEHTVCLDGTDGHGFSVTATYHLVVR</sequence>
<evidence type="ECO:0000313" key="2">
    <source>
        <dbReference type="Proteomes" id="UP000578819"/>
    </source>
</evidence>
<accession>A0A7W7WMU1</accession>
<organism evidence="1 2">
    <name type="scientific">Micromonospora polyrhachis</name>
    <dbReference type="NCBI Taxonomy" id="1282883"/>
    <lineage>
        <taxon>Bacteria</taxon>
        <taxon>Bacillati</taxon>
        <taxon>Actinomycetota</taxon>
        <taxon>Actinomycetes</taxon>
        <taxon>Micromonosporales</taxon>
        <taxon>Micromonosporaceae</taxon>
        <taxon>Micromonospora</taxon>
    </lineage>
</organism>
<dbReference type="EMBL" id="JACHJW010000001">
    <property type="protein sequence ID" value="MBB4957170.1"/>
    <property type="molecule type" value="Genomic_DNA"/>
</dbReference>
<dbReference type="Proteomes" id="UP000578819">
    <property type="component" value="Unassembled WGS sequence"/>
</dbReference>
<dbReference type="AlphaFoldDB" id="A0A7W7WMU1"/>
<name>A0A7W7WMU1_9ACTN</name>
<dbReference type="RefSeq" id="WP_184533006.1">
    <property type="nucleotide sequence ID" value="NZ_JACHJW010000001.1"/>
</dbReference>
<protein>
    <submittedName>
        <fullName evidence="1">Uncharacterized protein</fullName>
    </submittedName>
</protein>
<keyword evidence="2" id="KW-1185">Reference proteome</keyword>
<gene>
    <name evidence="1" type="ORF">FHR38_000903</name>
</gene>
<evidence type="ECO:0000313" key="1">
    <source>
        <dbReference type="EMBL" id="MBB4957170.1"/>
    </source>
</evidence>
<comment type="caution">
    <text evidence="1">The sequence shown here is derived from an EMBL/GenBank/DDBJ whole genome shotgun (WGS) entry which is preliminary data.</text>
</comment>
<reference evidence="1 2" key="1">
    <citation type="submission" date="2020-08" db="EMBL/GenBank/DDBJ databases">
        <title>Sequencing the genomes of 1000 actinobacteria strains.</title>
        <authorList>
            <person name="Klenk H.-P."/>
        </authorList>
    </citation>
    <scope>NUCLEOTIDE SEQUENCE [LARGE SCALE GENOMIC DNA]</scope>
    <source>
        <strain evidence="1 2">DSM 45886</strain>
    </source>
</reference>
<proteinExistence type="predicted"/>